<feature type="transmembrane region" description="Helical" evidence="1">
    <location>
        <begin position="211"/>
        <end position="235"/>
    </location>
</feature>
<feature type="transmembrane region" description="Helical" evidence="1">
    <location>
        <begin position="177"/>
        <end position="199"/>
    </location>
</feature>
<evidence type="ECO:0000313" key="3">
    <source>
        <dbReference type="Proteomes" id="UP000237947"/>
    </source>
</evidence>
<reference evidence="3" key="1">
    <citation type="submission" date="2018-02" db="EMBL/GenBank/DDBJ databases">
        <authorList>
            <person name="Holder M.E."/>
            <person name="Ajami N.J."/>
            <person name="Petrosino J.F."/>
        </authorList>
    </citation>
    <scope>NUCLEOTIDE SEQUENCE [LARGE SCALE GENOMIC DNA]</scope>
    <source>
        <strain evidence="3">CCUG 47711</strain>
    </source>
</reference>
<organism evidence="2 3">
    <name type="scientific">Fastidiosipila sanguinis</name>
    <dbReference type="NCBI Taxonomy" id="236753"/>
    <lineage>
        <taxon>Bacteria</taxon>
        <taxon>Bacillati</taxon>
        <taxon>Bacillota</taxon>
        <taxon>Clostridia</taxon>
        <taxon>Eubacteriales</taxon>
        <taxon>Oscillospiraceae</taxon>
        <taxon>Fastidiosipila</taxon>
    </lineage>
</organism>
<dbReference type="AlphaFoldDB" id="A0A2S0KM16"/>
<keyword evidence="1" id="KW-0472">Membrane</keyword>
<dbReference type="KEGG" id="fsa:C5Q98_01985"/>
<dbReference type="Proteomes" id="UP000237947">
    <property type="component" value="Chromosome"/>
</dbReference>
<dbReference type="OrthoDB" id="280278at2"/>
<name>A0A2S0KM16_9FIRM</name>
<evidence type="ECO:0000256" key="1">
    <source>
        <dbReference type="SAM" id="Phobius"/>
    </source>
</evidence>
<keyword evidence="3" id="KW-1185">Reference proteome</keyword>
<evidence type="ECO:0000313" key="2">
    <source>
        <dbReference type="EMBL" id="AVM42075.1"/>
    </source>
</evidence>
<gene>
    <name evidence="2" type="ORF">C5Q98_01985</name>
</gene>
<accession>A0A2S0KM16</accession>
<dbReference type="EMBL" id="CP027226">
    <property type="protein sequence ID" value="AVM42075.1"/>
    <property type="molecule type" value="Genomic_DNA"/>
</dbReference>
<sequence>MDRNFDQEQVLMFEKIEKMYKDNDINAVTDICTSTQLEIFRNEINLLKELGLKKEFNISHDLNERGNISTASSSKEDGKVDRHIVVSSGKITEIISQGNKKVYKNRIKNALITMFLIKSNKVFSYDKDAYNPCRNCGSELRRIGTGFKCEYCETEYKSEATKLMISRFQYKSAFRGISNFFVGFLILFVIVALYQSGIFIEEIPDSVLLKIYLALGAILTFLFFILFFISLYKILKSKFTELRIKKKDKNFSNDIFMQHVTDLIQMNREHLHSEKKIIRGVDGYMYIEKYRVHNGKEYVTVKCMFNTLNFKPKGSTIKVKEGREKYEFDIYRDVDTVSKVYYEPDQFTCINCGSHQIIKYKKIQKCSYCNTEIDMSKIDWVLV</sequence>
<protein>
    <submittedName>
        <fullName evidence="2">Uncharacterized protein</fullName>
    </submittedName>
</protein>
<proteinExistence type="predicted"/>
<keyword evidence="1" id="KW-0812">Transmembrane</keyword>
<dbReference type="RefSeq" id="WP_106012061.1">
    <property type="nucleotide sequence ID" value="NZ_CP027226.1"/>
</dbReference>
<keyword evidence="1" id="KW-1133">Transmembrane helix</keyword>